<proteinExistence type="predicted"/>
<evidence type="ECO:0000256" key="1">
    <source>
        <dbReference type="SAM" id="Phobius"/>
    </source>
</evidence>
<name>A0ABX2K828_9PROT</name>
<evidence type="ECO:0000313" key="3">
    <source>
        <dbReference type="Proteomes" id="UP000605086"/>
    </source>
</evidence>
<keyword evidence="1" id="KW-0472">Membrane</keyword>
<reference evidence="2 3" key="1">
    <citation type="submission" date="2019-10" db="EMBL/GenBank/DDBJ databases">
        <title>Genome sequence of Azospirillum melinis.</title>
        <authorList>
            <person name="Ambrosini A."/>
            <person name="Sant'Anna F.H."/>
            <person name="Cassan F.D."/>
            <person name="Souza E.M."/>
            <person name="Passaglia L.M.P."/>
        </authorList>
    </citation>
    <scope>NUCLEOTIDE SEQUENCE [LARGE SCALE GENOMIC DNA]</scope>
    <source>
        <strain evidence="2 3">TMCY0552</strain>
    </source>
</reference>
<organism evidence="2 3">
    <name type="scientific">Azospirillum melinis</name>
    <dbReference type="NCBI Taxonomy" id="328839"/>
    <lineage>
        <taxon>Bacteria</taxon>
        <taxon>Pseudomonadati</taxon>
        <taxon>Pseudomonadota</taxon>
        <taxon>Alphaproteobacteria</taxon>
        <taxon>Rhodospirillales</taxon>
        <taxon>Azospirillaceae</taxon>
        <taxon>Azospirillum</taxon>
    </lineage>
</organism>
<dbReference type="Proteomes" id="UP000605086">
    <property type="component" value="Unassembled WGS sequence"/>
</dbReference>
<accession>A0ABX2K828</accession>
<feature type="transmembrane region" description="Helical" evidence="1">
    <location>
        <begin position="32"/>
        <end position="56"/>
    </location>
</feature>
<dbReference type="EMBL" id="WHOS01000011">
    <property type="protein sequence ID" value="NUA99716.1"/>
    <property type="molecule type" value="Genomic_DNA"/>
</dbReference>
<keyword evidence="1" id="KW-1133">Transmembrane helix</keyword>
<keyword evidence="3" id="KW-1185">Reference proteome</keyword>
<gene>
    <name evidence="2" type="ORF">GBZ48_10465</name>
</gene>
<sequence>MSAFIWLFKALGNLLSGKPPEPKNDNKIERLIYTALRGASVLTIAGGIACAGVLAVKQPQPDQMSCTGSLLKQKTADASSMTLVAKVE</sequence>
<dbReference type="RefSeq" id="WP_174470996.1">
    <property type="nucleotide sequence ID" value="NZ_JAGINN010000002.1"/>
</dbReference>
<protein>
    <submittedName>
        <fullName evidence="2">Uncharacterized protein</fullName>
    </submittedName>
</protein>
<comment type="caution">
    <text evidence="2">The sequence shown here is derived from an EMBL/GenBank/DDBJ whole genome shotgun (WGS) entry which is preliminary data.</text>
</comment>
<evidence type="ECO:0000313" key="2">
    <source>
        <dbReference type="EMBL" id="NUA99716.1"/>
    </source>
</evidence>
<keyword evidence="1" id="KW-0812">Transmembrane</keyword>